<sequence>MFSFNAQPLVFVFLTFLTFFSLVSASPISVTQRDVWTPAVITPTTGTTWTAGKTYTVTWDTSSPPAQITNPNGQIYLRQGDATQSSPIAQGFALSAGEANVTVPANVTAGDDWRVVLFGDSGNWSNVFTIVLAA</sequence>
<gene>
    <name evidence="1" type="ORF">BV22DRAFT_1032613</name>
</gene>
<comment type="caution">
    <text evidence="1">The sequence shown here is derived from an EMBL/GenBank/DDBJ whole genome shotgun (WGS) entry which is preliminary data.</text>
</comment>
<evidence type="ECO:0000313" key="1">
    <source>
        <dbReference type="EMBL" id="KAH7926746.1"/>
    </source>
</evidence>
<dbReference type="EMBL" id="MU266378">
    <property type="protein sequence ID" value="KAH7926746.1"/>
    <property type="molecule type" value="Genomic_DNA"/>
</dbReference>
<dbReference type="Proteomes" id="UP000790709">
    <property type="component" value="Unassembled WGS sequence"/>
</dbReference>
<accession>A0ACB8BNB3</accession>
<protein>
    <submittedName>
        <fullName evidence="1">Uncharacterized protein</fullName>
    </submittedName>
</protein>
<name>A0ACB8BNB3_9AGAM</name>
<organism evidence="1 2">
    <name type="scientific">Leucogyrophana mollusca</name>
    <dbReference type="NCBI Taxonomy" id="85980"/>
    <lineage>
        <taxon>Eukaryota</taxon>
        <taxon>Fungi</taxon>
        <taxon>Dikarya</taxon>
        <taxon>Basidiomycota</taxon>
        <taxon>Agaricomycotina</taxon>
        <taxon>Agaricomycetes</taxon>
        <taxon>Agaricomycetidae</taxon>
        <taxon>Boletales</taxon>
        <taxon>Boletales incertae sedis</taxon>
        <taxon>Leucogyrophana</taxon>
    </lineage>
</organism>
<proteinExistence type="predicted"/>
<keyword evidence="2" id="KW-1185">Reference proteome</keyword>
<evidence type="ECO:0000313" key="2">
    <source>
        <dbReference type="Proteomes" id="UP000790709"/>
    </source>
</evidence>
<reference evidence="1" key="1">
    <citation type="journal article" date="2021" name="New Phytol.">
        <title>Evolutionary innovations through gain and loss of genes in the ectomycorrhizal Boletales.</title>
        <authorList>
            <person name="Wu G."/>
            <person name="Miyauchi S."/>
            <person name="Morin E."/>
            <person name="Kuo A."/>
            <person name="Drula E."/>
            <person name="Varga T."/>
            <person name="Kohler A."/>
            <person name="Feng B."/>
            <person name="Cao Y."/>
            <person name="Lipzen A."/>
            <person name="Daum C."/>
            <person name="Hundley H."/>
            <person name="Pangilinan J."/>
            <person name="Johnson J."/>
            <person name="Barry K."/>
            <person name="LaButti K."/>
            <person name="Ng V."/>
            <person name="Ahrendt S."/>
            <person name="Min B."/>
            <person name="Choi I.G."/>
            <person name="Park H."/>
            <person name="Plett J.M."/>
            <person name="Magnuson J."/>
            <person name="Spatafora J.W."/>
            <person name="Nagy L.G."/>
            <person name="Henrissat B."/>
            <person name="Grigoriev I.V."/>
            <person name="Yang Z.L."/>
            <person name="Xu J."/>
            <person name="Martin F.M."/>
        </authorList>
    </citation>
    <scope>NUCLEOTIDE SEQUENCE</scope>
    <source>
        <strain evidence="1">KUC20120723A-06</strain>
    </source>
</reference>